<name>A0ABV9QKY3_9FIRM</name>
<accession>A0ABV9QKY3</accession>
<evidence type="ECO:0000313" key="1">
    <source>
        <dbReference type="EMBL" id="MFC4804868.1"/>
    </source>
</evidence>
<dbReference type="EMBL" id="JBHSHL010000025">
    <property type="protein sequence ID" value="MFC4804868.1"/>
    <property type="molecule type" value="Genomic_DNA"/>
</dbReference>
<evidence type="ECO:0000313" key="2">
    <source>
        <dbReference type="Proteomes" id="UP001595916"/>
    </source>
</evidence>
<reference evidence="2" key="1">
    <citation type="journal article" date="2019" name="Int. J. Syst. Evol. Microbiol.">
        <title>The Global Catalogue of Microorganisms (GCM) 10K type strain sequencing project: providing services to taxonomists for standard genome sequencing and annotation.</title>
        <authorList>
            <consortium name="The Broad Institute Genomics Platform"/>
            <consortium name="The Broad Institute Genome Sequencing Center for Infectious Disease"/>
            <person name="Wu L."/>
            <person name="Ma J."/>
        </authorList>
    </citation>
    <scope>NUCLEOTIDE SEQUENCE [LARGE SCALE GENOMIC DNA]</scope>
    <source>
        <strain evidence="2">CCUG 46385</strain>
    </source>
</reference>
<gene>
    <name evidence="1" type="ORF">ACFO4R_07215</name>
</gene>
<dbReference type="Proteomes" id="UP001595916">
    <property type="component" value="Unassembled WGS sequence"/>
</dbReference>
<protein>
    <submittedName>
        <fullName evidence="1">Uncharacterized protein</fullName>
    </submittedName>
</protein>
<organism evidence="1 2">
    <name type="scientific">Filifactor villosus</name>
    <dbReference type="NCBI Taxonomy" id="29374"/>
    <lineage>
        <taxon>Bacteria</taxon>
        <taxon>Bacillati</taxon>
        <taxon>Bacillota</taxon>
        <taxon>Clostridia</taxon>
        <taxon>Peptostreptococcales</taxon>
        <taxon>Filifactoraceae</taxon>
        <taxon>Filifactor</taxon>
    </lineage>
</organism>
<proteinExistence type="predicted"/>
<sequence length="46" mass="5277">MERGYGRRGLFTSISSLLFSDRSEEKMKLALKKPKIMGVSIDKKDE</sequence>
<keyword evidence="2" id="KW-1185">Reference proteome</keyword>
<comment type="caution">
    <text evidence="1">The sequence shown here is derived from an EMBL/GenBank/DDBJ whole genome shotgun (WGS) entry which is preliminary data.</text>
</comment>
<dbReference type="RefSeq" id="WP_379788396.1">
    <property type="nucleotide sequence ID" value="NZ_JBHSHL010000025.1"/>
</dbReference>